<accession>A0A6C0K018</accession>
<feature type="domain" description="EamA" evidence="2">
    <location>
        <begin position="155"/>
        <end position="283"/>
    </location>
</feature>
<dbReference type="Pfam" id="PF00892">
    <property type="entry name" value="EamA"/>
    <property type="match status" value="1"/>
</dbReference>
<dbReference type="PANTHER" id="PTHR22911">
    <property type="entry name" value="ACYL-MALONYL CONDENSING ENZYME-RELATED"/>
    <property type="match status" value="1"/>
</dbReference>
<feature type="transmembrane region" description="Helical" evidence="1">
    <location>
        <begin position="152"/>
        <end position="174"/>
    </location>
</feature>
<reference evidence="3" key="1">
    <citation type="journal article" date="2020" name="Nature">
        <title>Giant virus diversity and host interactions through global metagenomics.</title>
        <authorList>
            <person name="Schulz F."/>
            <person name="Roux S."/>
            <person name="Paez-Espino D."/>
            <person name="Jungbluth S."/>
            <person name="Walsh D.A."/>
            <person name="Denef V.J."/>
            <person name="McMahon K.D."/>
            <person name="Konstantinidis K.T."/>
            <person name="Eloe-Fadrosh E.A."/>
            <person name="Kyrpides N.C."/>
            <person name="Woyke T."/>
        </authorList>
    </citation>
    <scope>NUCLEOTIDE SEQUENCE</scope>
    <source>
        <strain evidence="3">GVMAG-S-1101164-105</strain>
    </source>
</reference>
<evidence type="ECO:0000313" key="3">
    <source>
        <dbReference type="EMBL" id="QHU09498.1"/>
    </source>
</evidence>
<feature type="transmembrane region" description="Helical" evidence="1">
    <location>
        <begin position="269"/>
        <end position="286"/>
    </location>
</feature>
<feature type="transmembrane region" description="Helical" evidence="1">
    <location>
        <begin position="186"/>
        <end position="206"/>
    </location>
</feature>
<sequence length="293" mass="31717">MLNVEESLFLGSEVILSLYPILIKSVPVNLATQLFSRLATFTAGAGAIATKEDFLSVFGNWAALGRTMLLGAITLTHVYVSYLAFSSLSAGVAMSIFYTYPIWNLIGAKYLFGEEIHADSFKYMGLGIIGTFLLSTTGIYDDIRGITQNSAGAVIGGLAALAAALTESIMYFAVKTNEKSNPWSSTLELYGGAFALMIPAVVLGFIPISFSWATWIPIVGFNFFVGLLGYALRFYTIPRVKTEIFGLLSFFGVISSFIFGYFIMKEKPSTLTLLGAALVIYATSYIEKLKPGA</sequence>
<proteinExistence type="predicted"/>
<dbReference type="InterPro" id="IPR037185">
    <property type="entry name" value="EmrE-like"/>
</dbReference>
<evidence type="ECO:0000256" key="1">
    <source>
        <dbReference type="SAM" id="Phobius"/>
    </source>
</evidence>
<name>A0A6C0K018_9ZZZZ</name>
<evidence type="ECO:0000259" key="2">
    <source>
        <dbReference type="Pfam" id="PF00892"/>
    </source>
</evidence>
<dbReference type="SUPFAM" id="SSF103481">
    <property type="entry name" value="Multidrug resistance efflux transporter EmrE"/>
    <property type="match status" value="2"/>
</dbReference>
<feature type="transmembrane region" description="Helical" evidence="1">
    <location>
        <begin position="212"/>
        <end position="232"/>
    </location>
</feature>
<keyword evidence="1" id="KW-0472">Membrane</keyword>
<keyword evidence="1" id="KW-1133">Transmembrane helix</keyword>
<feature type="transmembrane region" description="Helical" evidence="1">
    <location>
        <begin position="121"/>
        <end position="140"/>
    </location>
</feature>
<organism evidence="3">
    <name type="scientific">viral metagenome</name>
    <dbReference type="NCBI Taxonomy" id="1070528"/>
    <lineage>
        <taxon>unclassified sequences</taxon>
        <taxon>metagenomes</taxon>
        <taxon>organismal metagenomes</taxon>
    </lineage>
</organism>
<keyword evidence="1" id="KW-0812">Transmembrane</keyword>
<dbReference type="AlphaFoldDB" id="A0A6C0K018"/>
<dbReference type="PANTHER" id="PTHR22911:SF137">
    <property type="entry name" value="SOLUTE CARRIER FAMILY 35 MEMBER G2-RELATED"/>
    <property type="match status" value="1"/>
</dbReference>
<dbReference type="GO" id="GO:0016020">
    <property type="term" value="C:membrane"/>
    <property type="evidence" value="ECO:0007669"/>
    <property type="project" value="InterPro"/>
</dbReference>
<protein>
    <recommendedName>
        <fullName evidence="2">EamA domain-containing protein</fullName>
    </recommendedName>
</protein>
<dbReference type="EMBL" id="MN740737">
    <property type="protein sequence ID" value="QHU09498.1"/>
    <property type="molecule type" value="Genomic_DNA"/>
</dbReference>
<dbReference type="InterPro" id="IPR000620">
    <property type="entry name" value="EamA_dom"/>
</dbReference>
<feature type="transmembrane region" description="Helical" evidence="1">
    <location>
        <begin position="244"/>
        <end position="263"/>
    </location>
</feature>